<evidence type="ECO:0000256" key="1">
    <source>
        <dbReference type="ARBA" id="ARBA00005417"/>
    </source>
</evidence>
<evidence type="ECO:0000256" key="3">
    <source>
        <dbReference type="ARBA" id="ARBA00022741"/>
    </source>
</evidence>
<comment type="similarity">
    <text evidence="1">Belongs to the ABC transporter superfamily.</text>
</comment>
<comment type="caution">
    <text evidence="6">The sequence shown here is derived from an EMBL/GenBank/DDBJ whole genome shotgun (WGS) entry which is preliminary data.</text>
</comment>
<dbReference type="GO" id="GO:0016887">
    <property type="term" value="F:ATP hydrolysis activity"/>
    <property type="evidence" value="ECO:0007669"/>
    <property type="project" value="InterPro"/>
</dbReference>
<dbReference type="AlphaFoldDB" id="A0A645AAM7"/>
<dbReference type="InterPro" id="IPR017871">
    <property type="entry name" value="ABC_transporter-like_CS"/>
</dbReference>
<dbReference type="GO" id="GO:0005524">
    <property type="term" value="F:ATP binding"/>
    <property type="evidence" value="ECO:0007669"/>
    <property type="project" value="UniProtKB-KW"/>
</dbReference>
<sequence length="295" mass="32654">MIDVRDVTMTYPSGKGIFDVTFQVGEGQVLGYLGPNGAGKTTTIRCLLGFTKPNLGSCTIGGLDCVARAPQIQKTLGYIPGEIAFLDGMTGTDFLKFMAQMRGMKDLSKQKELIERFELDPRKEIKKFSKGMKQKLGIVTAFMHDPSVLILDEPTSGLDPLMQNRFIELVVEQKKAGKTILMSSHMFEEIERTCDEVIIIKDGTLVEKNDVGALKGSQRKAYIVKFRRPEDIALIVSQKFTVDQVFGNTAEIYVKGEEVGRLMKALSALDIEALDTKAQTLEEVFLNYYAAEGSA</sequence>
<keyword evidence="4 6" id="KW-0067">ATP-binding</keyword>
<dbReference type="SUPFAM" id="SSF52540">
    <property type="entry name" value="P-loop containing nucleoside triphosphate hydrolases"/>
    <property type="match status" value="1"/>
</dbReference>
<evidence type="ECO:0000256" key="4">
    <source>
        <dbReference type="ARBA" id="ARBA00022840"/>
    </source>
</evidence>
<dbReference type="InterPro" id="IPR027417">
    <property type="entry name" value="P-loop_NTPase"/>
</dbReference>
<organism evidence="6">
    <name type="scientific">bioreactor metagenome</name>
    <dbReference type="NCBI Taxonomy" id="1076179"/>
    <lineage>
        <taxon>unclassified sequences</taxon>
        <taxon>metagenomes</taxon>
        <taxon>ecological metagenomes</taxon>
    </lineage>
</organism>
<accession>A0A645AAM7</accession>
<dbReference type="InterPro" id="IPR003593">
    <property type="entry name" value="AAA+_ATPase"/>
</dbReference>
<dbReference type="EMBL" id="VSSQ01012657">
    <property type="protein sequence ID" value="MPM49748.1"/>
    <property type="molecule type" value="Genomic_DNA"/>
</dbReference>
<dbReference type="PANTHER" id="PTHR43335:SF4">
    <property type="entry name" value="ABC TRANSPORTER, ATP-BINDING PROTEIN"/>
    <property type="match status" value="1"/>
</dbReference>
<evidence type="ECO:0000313" key="6">
    <source>
        <dbReference type="EMBL" id="MPM49748.1"/>
    </source>
</evidence>
<keyword evidence="3" id="KW-0547">Nucleotide-binding</keyword>
<keyword evidence="2" id="KW-0813">Transport</keyword>
<dbReference type="PROSITE" id="PS50893">
    <property type="entry name" value="ABC_TRANSPORTER_2"/>
    <property type="match status" value="1"/>
</dbReference>
<dbReference type="SMART" id="SM00382">
    <property type="entry name" value="AAA"/>
    <property type="match status" value="1"/>
</dbReference>
<dbReference type="CDD" id="cd03230">
    <property type="entry name" value="ABC_DR_subfamily_A"/>
    <property type="match status" value="1"/>
</dbReference>
<evidence type="ECO:0000256" key="2">
    <source>
        <dbReference type="ARBA" id="ARBA00022448"/>
    </source>
</evidence>
<protein>
    <submittedName>
        <fullName evidence="6">Vitamin B12 import ATP-binding protein BtuD</fullName>
    </submittedName>
</protein>
<gene>
    <name evidence="6" type="primary">btuD_207</name>
    <name evidence="6" type="ORF">SDC9_96479</name>
</gene>
<dbReference type="PROSITE" id="PS00211">
    <property type="entry name" value="ABC_TRANSPORTER_1"/>
    <property type="match status" value="1"/>
</dbReference>
<reference evidence="6" key="1">
    <citation type="submission" date="2019-08" db="EMBL/GenBank/DDBJ databases">
        <authorList>
            <person name="Kucharzyk K."/>
            <person name="Murdoch R.W."/>
            <person name="Higgins S."/>
            <person name="Loffler F."/>
        </authorList>
    </citation>
    <scope>NUCLEOTIDE SEQUENCE</scope>
</reference>
<dbReference type="Gene3D" id="3.40.50.300">
    <property type="entry name" value="P-loop containing nucleotide triphosphate hydrolases"/>
    <property type="match status" value="1"/>
</dbReference>
<dbReference type="PANTHER" id="PTHR43335">
    <property type="entry name" value="ABC TRANSPORTER, ATP-BINDING PROTEIN"/>
    <property type="match status" value="1"/>
</dbReference>
<feature type="domain" description="ABC transporter" evidence="5">
    <location>
        <begin position="2"/>
        <end position="227"/>
    </location>
</feature>
<name>A0A645AAM7_9ZZZZ</name>
<proteinExistence type="inferred from homology"/>
<dbReference type="Pfam" id="PF00005">
    <property type="entry name" value="ABC_tran"/>
    <property type="match status" value="1"/>
</dbReference>
<dbReference type="InterPro" id="IPR003439">
    <property type="entry name" value="ABC_transporter-like_ATP-bd"/>
</dbReference>
<evidence type="ECO:0000259" key="5">
    <source>
        <dbReference type="PROSITE" id="PS50893"/>
    </source>
</evidence>